<dbReference type="RefSeq" id="WP_109949542.1">
    <property type="nucleotide sequence ID" value="NZ_CP029551.1"/>
</dbReference>
<dbReference type="PROSITE" id="PS51192">
    <property type="entry name" value="HELICASE_ATP_BIND_1"/>
    <property type="match status" value="1"/>
</dbReference>
<dbReference type="PROSITE" id="PS51194">
    <property type="entry name" value="HELICASE_CTER"/>
    <property type="match status" value="1"/>
</dbReference>
<feature type="domain" description="Helicase C-terminal" evidence="6">
    <location>
        <begin position="434"/>
        <end position="602"/>
    </location>
</feature>
<dbReference type="GO" id="GO:0016787">
    <property type="term" value="F:hydrolase activity"/>
    <property type="evidence" value="ECO:0007669"/>
    <property type="project" value="UniProtKB-KW"/>
</dbReference>
<evidence type="ECO:0000259" key="6">
    <source>
        <dbReference type="PROSITE" id="PS51194"/>
    </source>
</evidence>
<dbReference type="EMBL" id="CP029551">
    <property type="protein sequence ID" value="AWN34401.1"/>
    <property type="molecule type" value="Genomic_DNA"/>
</dbReference>
<dbReference type="InterPro" id="IPR027417">
    <property type="entry name" value="P-loop_NTPase"/>
</dbReference>
<dbReference type="InterPro" id="IPR000330">
    <property type="entry name" value="SNF2_N"/>
</dbReference>
<keyword evidence="8" id="KW-1185">Reference proteome</keyword>
<accession>A0A2U8VLS6</accession>
<dbReference type="Gene3D" id="3.40.50.10810">
    <property type="entry name" value="Tandem AAA-ATPase domain"/>
    <property type="match status" value="1"/>
</dbReference>
<gene>
    <name evidence="7" type="ORF">DK427_00445</name>
</gene>
<organism evidence="7 8">
    <name type="scientific">Methylobacterium radiodurans</name>
    <dbReference type="NCBI Taxonomy" id="2202828"/>
    <lineage>
        <taxon>Bacteria</taxon>
        <taxon>Pseudomonadati</taxon>
        <taxon>Pseudomonadota</taxon>
        <taxon>Alphaproteobacteria</taxon>
        <taxon>Hyphomicrobiales</taxon>
        <taxon>Methylobacteriaceae</taxon>
        <taxon>Methylobacterium</taxon>
    </lineage>
</organism>
<dbReference type="GO" id="GO:0005524">
    <property type="term" value="F:ATP binding"/>
    <property type="evidence" value="ECO:0007669"/>
    <property type="project" value="UniProtKB-KW"/>
</dbReference>
<sequence>MSRGSLVAGARIRVRDAEWVVAHVDQNPVSGALVHATGLSGLVRDKEAIFVEDVERRRGKGIEVVDPAEVTLVADGSPAYTDTFLHLEAALRKSAPTGAAIQVAGKAAIDDLDFQLDPVRLALGAPRARILIGDDVGLGKTLEAGLLASELILRRRAKRILVVATKAMLTQFQQEFWTRFSIPLVRIDSARIRQIRTRIPLNHNPFDQFDKAIVSVDTLKNDHQYRTALETAWWDLIVIDEAHNVAERRGAGGVSQRNQLAERLASRSDALVLLSATPHDGSRRSFASLMRMLDPTSIADPDNYGPDDIKGLFVRRFRTTPAVKAAIKSKVKDRATTRLAFPTSPAEEAAYEALARLTLAEDEGARNEGQRLFKTLLEKALFSSPAACAETVRKRLKTLEADASPAGTADRTALSDLLAAVDAIDADAFSKYGRFLRLLKEIKWSARRKDDRIVVFSERIATIEWLAEHLRRDLDLSEEQVRTLHASGTDADIRAQELVRDFGLEKSPVRILLASDMASEGLNLHYLSHKLVHFDLPWALLTFQQRNGRIDRYGQERQPHIWYLVAEPAEPKVRGDLRVLERLVEKDEAAQDNIRDPSAFLGTNDEKEQEDVVAAAIESGITAEAFSAQMDARAAAMADADAEDPYASLEAFFGLAEAEATPKAPETGSQGGRPSMFPDTFAFAVAAFRRMEAMGKAANCEVDERDRVLSLPIPDDFRERSDFGGRATRAINARFMPPDAEAQDQMLRLTDNRSLLNDRIKASRQGAGGGWPDLQYLWDVHPAVDWLADKVGGVFGRRSAPVGRLVGRMARNEAAFVFNGVVPNLKGQPLVDEWPVVLFRDGAFASVEPVRDFIERINLGVGDIPNVGATEVDDLQAQVAGAVQRAQDFVHGARKRYQGEMDTEVLELAERHDALRARHAKVLQLRFEGMEPTAPQRKRKAEQEARLQKTFEGWWEWVKQTRETPNNPDPYVRLVAVFRG</sequence>
<evidence type="ECO:0000313" key="7">
    <source>
        <dbReference type="EMBL" id="AWN34401.1"/>
    </source>
</evidence>
<dbReference type="SMART" id="SM00490">
    <property type="entry name" value="HELICc"/>
    <property type="match status" value="1"/>
</dbReference>
<dbReference type="PANTHER" id="PTHR45766">
    <property type="entry name" value="DNA ANNEALING HELICASE AND ENDONUCLEASE ZRANB3 FAMILY MEMBER"/>
    <property type="match status" value="1"/>
</dbReference>
<dbReference type="InterPro" id="IPR038718">
    <property type="entry name" value="SNF2-like_sf"/>
</dbReference>
<dbReference type="OrthoDB" id="9814088at2"/>
<dbReference type="Gene3D" id="3.40.50.300">
    <property type="entry name" value="P-loop containing nucleotide triphosphate hydrolases"/>
    <property type="match status" value="1"/>
</dbReference>
<evidence type="ECO:0000256" key="4">
    <source>
        <dbReference type="ARBA" id="ARBA00022840"/>
    </source>
</evidence>
<feature type="domain" description="Helicase ATP-binding" evidence="5">
    <location>
        <begin position="121"/>
        <end position="296"/>
    </location>
</feature>
<dbReference type="SUPFAM" id="SSF52540">
    <property type="entry name" value="P-loop containing nucleoside triphosphate hydrolases"/>
    <property type="match status" value="1"/>
</dbReference>
<protein>
    <recommendedName>
        <fullName evidence="9">Helicase domain protein</fullName>
    </recommendedName>
</protein>
<evidence type="ECO:0000256" key="3">
    <source>
        <dbReference type="ARBA" id="ARBA00022806"/>
    </source>
</evidence>
<dbReference type="Pfam" id="PF00176">
    <property type="entry name" value="SNF2-rel_dom"/>
    <property type="match status" value="1"/>
</dbReference>
<dbReference type="GO" id="GO:0004386">
    <property type="term" value="F:helicase activity"/>
    <property type="evidence" value="ECO:0007669"/>
    <property type="project" value="UniProtKB-KW"/>
</dbReference>
<dbReference type="InterPro" id="IPR001650">
    <property type="entry name" value="Helicase_C-like"/>
</dbReference>
<dbReference type="InterPro" id="IPR049730">
    <property type="entry name" value="SNF2/RAD54-like_C"/>
</dbReference>
<keyword evidence="3" id="KW-0347">Helicase</keyword>
<evidence type="ECO:0000256" key="1">
    <source>
        <dbReference type="ARBA" id="ARBA00022741"/>
    </source>
</evidence>
<dbReference type="KEGG" id="meti:DK427_00445"/>
<dbReference type="AlphaFoldDB" id="A0A2U8VLS6"/>
<reference evidence="7 8" key="1">
    <citation type="submission" date="2018-05" db="EMBL/GenBank/DDBJ databases">
        <title>Complete Genome Sequence of Methylobacterium sp. 17Sr1-43.</title>
        <authorList>
            <person name="Srinivasan S."/>
        </authorList>
    </citation>
    <scope>NUCLEOTIDE SEQUENCE [LARGE SCALE GENOMIC DNA]</scope>
    <source>
        <strain evidence="7 8">17Sr1-43</strain>
    </source>
</reference>
<evidence type="ECO:0000259" key="5">
    <source>
        <dbReference type="PROSITE" id="PS51192"/>
    </source>
</evidence>
<keyword evidence="4" id="KW-0067">ATP-binding</keyword>
<dbReference type="CDD" id="cd18793">
    <property type="entry name" value="SF2_C_SNF"/>
    <property type="match status" value="1"/>
</dbReference>
<dbReference type="CDD" id="cd18011">
    <property type="entry name" value="DEXDc_RapA"/>
    <property type="match status" value="1"/>
</dbReference>
<proteinExistence type="predicted"/>
<dbReference type="Pfam" id="PF00271">
    <property type="entry name" value="Helicase_C"/>
    <property type="match status" value="1"/>
</dbReference>
<dbReference type="SMART" id="SM00487">
    <property type="entry name" value="DEXDc"/>
    <property type="match status" value="1"/>
</dbReference>
<evidence type="ECO:0000256" key="2">
    <source>
        <dbReference type="ARBA" id="ARBA00022801"/>
    </source>
</evidence>
<evidence type="ECO:0008006" key="9">
    <source>
        <dbReference type="Google" id="ProtNLM"/>
    </source>
</evidence>
<dbReference type="Proteomes" id="UP000246058">
    <property type="component" value="Chromosome"/>
</dbReference>
<evidence type="ECO:0000313" key="8">
    <source>
        <dbReference type="Proteomes" id="UP000246058"/>
    </source>
</evidence>
<keyword evidence="1" id="KW-0547">Nucleotide-binding</keyword>
<name>A0A2U8VLS6_9HYPH</name>
<dbReference type="InterPro" id="IPR014001">
    <property type="entry name" value="Helicase_ATP-bd"/>
</dbReference>
<keyword evidence="2" id="KW-0378">Hydrolase</keyword>
<dbReference type="InterPro" id="IPR057342">
    <property type="entry name" value="DEXDc_RapA"/>
</dbReference>
<dbReference type="PANTHER" id="PTHR45766:SF6">
    <property type="entry name" value="SWI_SNF-RELATED MATRIX-ASSOCIATED ACTIN-DEPENDENT REGULATOR OF CHROMATIN SUBFAMILY A-LIKE PROTEIN 1"/>
    <property type="match status" value="1"/>
</dbReference>